<sequence>MCSVTGVLLLDSKKHVEVERKLISILTKAEDRGRDSFGVVAVKQDGKVKYVKSTGRPSLNPGKLEGIVDENTKVIVANNRAEPTTEFVRFKTDWDIQPFIGRRFIVTHNGIIANDREIETKFEIGRLTKIDTAVMPPLLDKVWDGSLEKLRDILKEIRGSYAFVIADKERPDRIFLAQNFKPLYMAYDFKLNAVFFTSLDDYFGVGPFDEVNVRKLEPYSVVEVNTRKEFNVLSLYNKPRRRALVIASGGLDSTVAATKMLKDGYQVTLLHFNYHHKAEEKEKEAVAKIASYLNVDLMEINTDLFSLIGNATLLKNGGQIVKERKGEEGAEFAHEWVPARNAIFFTVAMAIAEAKGYDAIVSGINLEEAGAYPDNEMEFVRMFQRLSPYAVGPEKRVDVLMPVGNLVKHEIVKMGLQIGAPLHLTWSCYEGGDKHCGKCGPCYMRKTAFEINGVKDPVEYEST</sequence>
<evidence type="ECO:0000256" key="2">
    <source>
        <dbReference type="ARBA" id="ARBA00022598"/>
    </source>
</evidence>
<comment type="function">
    <text evidence="7 11">Catalyzes the ATP-dependent conversion of 7-carboxy-7-deazaguanine (CDG) to 7-cyano-7-deazaguanine (preQ(0)).</text>
</comment>
<keyword evidence="6 11" id="KW-0067">ATP-binding</keyword>
<evidence type="ECO:0000256" key="9">
    <source>
        <dbReference type="ARBA" id="ARBA00039149"/>
    </source>
</evidence>
<evidence type="ECO:0000256" key="4">
    <source>
        <dbReference type="ARBA" id="ARBA00022741"/>
    </source>
</evidence>
<dbReference type="STRING" id="1293036.GCA_001315825_01585"/>
<dbReference type="Pfam" id="PF06508">
    <property type="entry name" value="QueC"/>
    <property type="match status" value="1"/>
</dbReference>
<dbReference type="PANTHER" id="PTHR42914:SF1">
    <property type="entry name" value="7-CYANO-7-DEAZAGUANINE SYNTHASE"/>
    <property type="match status" value="1"/>
</dbReference>
<dbReference type="InterPro" id="IPR029055">
    <property type="entry name" value="Ntn_hydrolases_N"/>
</dbReference>
<keyword evidence="14" id="KW-1185">Reference proteome</keyword>
<dbReference type="SUPFAM" id="SSF56235">
    <property type="entry name" value="N-terminal nucleophile aminohydrolases (Ntn hydrolases)"/>
    <property type="match status" value="1"/>
</dbReference>
<organism evidence="13 14">
    <name type="scientific">Metallosphaera hakonensis JCM 8857 = DSM 7519</name>
    <dbReference type="NCBI Taxonomy" id="1293036"/>
    <lineage>
        <taxon>Archaea</taxon>
        <taxon>Thermoproteota</taxon>
        <taxon>Thermoprotei</taxon>
        <taxon>Sulfolobales</taxon>
        <taxon>Sulfolobaceae</taxon>
        <taxon>Metallosphaera</taxon>
    </lineage>
</organism>
<dbReference type="OrthoDB" id="6532at2157"/>
<comment type="cofactor">
    <cofactor evidence="11">
        <name>Zn(2+)</name>
        <dbReference type="ChEBI" id="CHEBI:29105"/>
    </cofactor>
    <text evidence="11">Binds 1 zinc ion per subunit.</text>
</comment>
<comment type="catalytic activity">
    <reaction evidence="10 11">
        <text>7-carboxy-7-carbaguanine + NH4(+) + 2 ATP = 7-cyano-7-carbaguanine + 2 AMP + 2 diphosphate + 2 H(+)</text>
        <dbReference type="Rhea" id="RHEA:27982"/>
        <dbReference type="ChEBI" id="CHEBI:15378"/>
        <dbReference type="ChEBI" id="CHEBI:28938"/>
        <dbReference type="ChEBI" id="CHEBI:30616"/>
        <dbReference type="ChEBI" id="CHEBI:33019"/>
        <dbReference type="ChEBI" id="CHEBI:45075"/>
        <dbReference type="ChEBI" id="CHEBI:61036"/>
        <dbReference type="ChEBI" id="CHEBI:456215"/>
        <dbReference type="EC" id="6.3.4.20"/>
    </reaction>
</comment>
<dbReference type="GO" id="GO:0016879">
    <property type="term" value="F:ligase activity, forming carbon-nitrogen bonds"/>
    <property type="evidence" value="ECO:0007669"/>
    <property type="project" value="UniProtKB-UniRule"/>
</dbReference>
<proteinExistence type="inferred from homology"/>
<dbReference type="Pfam" id="PF13537">
    <property type="entry name" value="GATase_7"/>
    <property type="match status" value="1"/>
</dbReference>
<dbReference type="InterPro" id="IPR017932">
    <property type="entry name" value="GATase_2_dom"/>
</dbReference>
<feature type="binding site" evidence="11">
    <location>
        <begin position="247"/>
        <end position="257"/>
    </location>
    <ligand>
        <name>ATP</name>
        <dbReference type="ChEBI" id="CHEBI:30616"/>
    </ligand>
</feature>
<comment type="pathway">
    <text evidence="1 11">Purine metabolism; 7-cyano-7-deazaguanine biosynthesis.</text>
</comment>
<dbReference type="KEGG" id="mhk:DFR87_04915"/>
<keyword evidence="4 11" id="KW-0547">Nucleotide-binding</keyword>
<dbReference type="EMBL" id="CP029287">
    <property type="protein sequence ID" value="AWR99148.1"/>
    <property type="molecule type" value="Genomic_DNA"/>
</dbReference>
<evidence type="ECO:0000256" key="5">
    <source>
        <dbReference type="ARBA" id="ARBA00022833"/>
    </source>
</evidence>
<dbReference type="SUPFAM" id="SSF52402">
    <property type="entry name" value="Adenine nucleotide alpha hydrolases-like"/>
    <property type="match status" value="1"/>
</dbReference>
<name>A0A2U9ISY3_9CREN</name>
<protein>
    <recommendedName>
        <fullName evidence="9 11">7-cyano-7-deazaguanine synthase</fullName>
        <ecNumber evidence="9 11">6.3.4.20</ecNumber>
    </recommendedName>
    <alternativeName>
        <fullName evidence="11">7-cyano-7-carbaguanine synthase</fullName>
    </alternativeName>
    <alternativeName>
        <fullName evidence="11">Archaeosine biosynthesis protein QueC</fullName>
    </alternativeName>
    <alternativeName>
        <fullName evidence="11">PreQ(0) synthase</fullName>
    </alternativeName>
</protein>
<evidence type="ECO:0000256" key="3">
    <source>
        <dbReference type="ARBA" id="ARBA00022723"/>
    </source>
</evidence>
<reference evidence="14" key="2">
    <citation type="submission" date="2020-03" db="EMBL/GenBank/DDBJ databases">
        <title>Complete Genome Sequences of Extremely Thermoacidophilic, Metal-Mobilizing Type-Strain Members of the Archaeal Family Sulfolobaceae: Acidianus brierleyi DSM-1651T, Acidianus sulfidivorans DSM-18786T, Metallosphaera hakonensis DSM-7519T, and Metallosphaera prunae DSM-10039T.</title>
        <authorList>
            <person name="Counts J.A."/>
            <person name="Kelly R.M."/>
        </authorList>
    </citation>
    <scope>NUCLEOTIDE SEQUENCE [LARGE SCALE GENOMIC DNA]</scope>
    <source>
        <strain evidence="14">HO1-1</strain>
    </source>
</reference>
<dbReference type="Proteomes" id="UP000247586">
    <property type="component" value="Chromosome"/>
</dbReference>
<accession>A0A2U9ISY3</accession>
<keyword evidence="2 11" id="KW-0436">Ligase</keyword>
<dbReference type="InterPro" id="IPR018317">
    <property type="entry name" value="QueC"/>
</dbReference>
<dbReference type="InterPro" id="IPR014729">
    <property type="entry name" value="Rossmann-like_a/b/a_fold"/>
</dbReference>
<dbReference type="Gene3D" id="3.60.20.10">
    <property type="entry name" value="Glutamine Phosphoribosylpyrophosphate, subunit 1, domain 1"/>
    <property type="match status" value="1"/>
</dbReference>
<evidence type="ECO:0000256" key="7">
    <source>
        <dbReference type="ARBA" id="ARBA00037768"/>
    </source>
</evidence>
<keyword evidence="5 11" id="KW-0862">Zinc</keyword>
<evidence type="ECO:0000256" key="10">
    <source>
        <dbReference type="ARBA" id="ARBA00047890"/>
    </source>
</evidence>
<evidence type="ECO:0000313" key="13">
    <source>
        <dbReference type="EMBL" id="AWR99148.1"/>
    </source>
</evidence>
<reference evidence="13 14" key="1">
    <citation type="submission" date="2018-05" db="EMBL/GenBank/DDBJ databases">
        <title>Complete Genome Sequences of Extremely Thermoacidophilic, Metal-Mobilizing Type-Strain Members of the Archaeal Family Sulfolobaceae: Acidianus brierleyi DSM-1651T, Acidianus sulfidivorans DSM-18786T, Metallosphaera hakonensis DSM-7519T, and Metallosphaera prunae DSM-10039T.</title>
        <authorList>
            <person name="Counts J.A."/>
            <person name="Kelly R.M."/>
        </authorList>
    </citation>
    <scope>NUCLEOTIDE SEQUENCE [LARGE SCALE GENOMIC DNA]</scope>
    <source>
        <strain evidence="13 14">HO1-1</strain>
    </source>
</reference>
<dbReference type="RefSeq" id="WP_110369028.1">
    <property type="nucleotide sequence ID" value="NZ_CP029287.2"/>
</dbReference>
<dbReference type="NCBIfam" id="TIGR00364">
    <property type="entry name" value="7-cyano-7-deazaguanine synthase QueC"/>
    <property type="match status" value="1"/>
</dbReference>
<dbReference type="HAMAP" id="MF_01633">
    <property type="entry name" value="QueC"/>
    <property type="match status" value="1"/>
</dbReference>
<comment type="similarity">
    <text evidence="8 11">Belongs to the QueC family.</text>
</comment>
<evidence type="ECO:0000256" key="6">
    <source>
        <dbReference type="ARBA" id="ARBA00022840"/>
    </source>
</evidence>
<keyword evidence="3 11" id="KW-0479">Metal-binding</keyword>
<dbReference type="GeneID" id="36834659"/>
<evidence type="ECO:0000256" key="11">
    <source>
        <dbReference type="HAMAP-Rule" id="MF_01633"/>
    </source>
</evidence>
<dbReference type="PANTHER" id="PTHR42914">
    <property type="entry name" value="7-CYANO-7-DEAZAGUANINE SYNTHASE"/>
    <property type="match status" value="1"/>
</dbReference>
<evidence type="ECO:0000259" key="12">
    <source>
        <dbReference type="PROSITE" id="PS51278"/>
    </source>
</evidence>
<dbReference type="GO" id="GO:0005524">
    <property type="term" value="F:ATP binding"/>
    <property type="evidence" value="ECO:0007669"/>
    <property type="project" value="UniProtKB-UniRule"/>
</dbReference>
<reference evidence="14" key="3">
    <citation type="submission" date="2020-03" db="EMBL/GenBank/DDBJ databases">
        <title>Sequencing and Assembly of Multiple Reported Metal-Biooxidizing Members of the Extremely Thermoacidophilic Archaeal Family Sulfolobaceae.</title>
        <authorList>
            <person name="Counts J.A."/>
            <person name="Kelly R.M."/>
        </authorList>
    </citation>
    <scope>NUCLEOTIDE SEQUENCE [LARGE SCALE GENOMIC DNA]</scope>
    <source>
        <strain evidence="14">HO1-1</strain>
    </source>
</reference>
<feature type="domain" description="Glutamine amidotransferase type-2" evidence="12">
    <location>
        <begin position="2"/>
        <end position="227"/>
    </location>
</feature>
<evidence type="ECO:0000313" key="14">
    <source>
        <dbReference type="Proteomes" id="UP000247586"/>
    </source>
</evidence>
<dbReference type="UniPathway" id="UPA00391"/>
<gene>
    <name evidence="11 13" type="primary">queC</name>
    <name evidence="13" type="ORF">DFR87_04915</name>
</gene>
<feature type="binding site" evidence="11">
    <location>
        <position position="428"/>
    </location>
    <ligand>
        <name>Zn(2+)</name>
        <dbReference type="ChEBI" id="CHEBI:29105"/>
    </ligand>
</feature>
<dbReference type="CDD" id="cd01995">
    <property type="entry name" value="QueC-like"/>
    <property type="match status" value="1"/>
</dbReference>
<dbReference type="PROSITE" id="PS51278">
    <property type="entry name" value="GATASE_TYPE_2"/>
    <property type="match status" value="1"/>
</dbReference>
<dbReference type="Gene3D" id="3.40.50.620">
    <property type="entry name" value="HUPs"/>
    <property type="match status" value="1"/>
</dbReference>
<dbReference type="CDD" id="cd00352">
    <property type="entry name" value="Gn_AT_II"/>
    <property type="match status" value="1"/>
</dbReference>
<feature type="binding site" evidence="11">
    <location>
        <position position="439"/>
    </location>
    <ligand>
        <name>Zn(2+)</name>
        <dbReference type="ChEBI" id="CHEBI:29105"/>
    </ligand>
</feature>
<evidence type="ECO:0000256" key="1">
    <source>
        <dbReference type="ARBA" id="ARBA00005061"/>
    </source>
</evidence>
<evidence type="ECO:0000256" key="8">
    <source>
        <dbReference type="ARBA" id="ARBA00037993"/>
    </source>
</evidence>
<feature type="binding site" evidence="11">
    <location>
        <position position="442"/>
    </location>
    <ligand>
        <name>Zn(2+)</name>
        <dbReference type="ChEBI" id="CHEBI:29105"/>
    </ligand>
</feature>
<feature type="binding site" evidence="11">
    <location>
        <position position="436"/>
    </location>
    <ligand>
        <name>Zn(2+)</name>
        <dbReference type="ChEBI" id="CHEBI:29105"/>
    </ligand>
</feature>
<dbReference type="AlphaFoldDB" id="A0A2U9ISY3"/>
<dbReference type="EC" id="6.3.4.20" evidence="9 11"/>
<dbReference type="GO" id="GO:0008270">
    <property type="term" value="F:zinc ion binding"/>
    <property type="evidence" value="ECO:0007669"/>
    <property type="project" value="UniProtKB-UniRule"/>
</dbReference>